<organism evidence="1 2">
    <name type="scientific">Fusarium heterosporum</name>
    <dbReference type="NCBI Taxonomy" id="42747"/>
    <lineage>
        <taxon>Eukaryota</taxon>
        <taxon>Fungi</taxon>
        <taxon>Dikarya</taxon>
        <taxon>Ascomycota</taxon>
        <taxon>Pezizomycotina</taxon>
        <taxon>Sordariomycetes</taxon>
        <taxon>Hypocreomycetidae</taxon>
        <taxon>Hypocreales</taxon>
        <taxon>Nectriaceae</taxon>
        <taxon>Fusarium</taxon>
        <taxon>Fusarium heterosporum species complex</taxon>
    </lineage>
</organism>
<accession>A0A8H5X3E3</accession>
<gene>
    <name evidence="1" type="ORF">FHETE_540</name>
</gene>
<reference evidence="1 2" key="1">
    <citation type="submission" date="2020-05" db="EMBL/GenBank/DDBJ databases">
        <title>Identification and distribution of gene clusters putatively required for synthesis of sphingolipid metabolism inhibitors in phylogenetically diverse species of the filamentous fungus Fusarium.</title>
        <authorList>
            <person name="Kim H.-S."/>
            <person name="Busman M."/>
            <person name="Brown D.W."/>
            <person name="Divon H."/>
            <person name="Uhlig S."/>
            <person name="Proctor R.H."/>
        </authorList>
    </citation>
    <scope>NUCLEOTIDE SEQUENCE [LARGE SCALE GENOMIC DNA]</scope>
    <source>
        <strain evidence="1 2">NRRL 20693</strain>
    </source>
</reference>
<evidence type="ECO:0000313" key="2">
    <source>
        <dbReference type="Proteomes" id="UP000567885"/>
    </source>
</evidence>
<evidence type="ECO:0008006" key="3">
    <source>
        <dbReference type="Google" id="ProtNLM"/>
    </source>
</evidence>
<dbReference type="Gene3D" id="3.10.450.50">
    <property type="match status" value="2"/>
</dbReference>
<proteinExistence type="predicted"/>
<dbReference type="EMBL" id="JAAGWQ010000007">
    <property type="protein sequence ID" value="KAF5679998.1"/>
    <property type="molecule type" value="Genomic_DNA"/>
</dbReference>
<keyword evidence="2" id="KW-1185">Reference proteome</keyword>
<dbReference type="OrthoDB" id="4802566at2759"/>
<protein>
    <recommendedName>
        <fullName evidence="3">SnoaL-like domain-containing protein</fullName>
    </recommendedName>
</protein>
<dbReference type="AlphaFoldDB" id="A0A8H5X3E3"/>
<dbReference type="Proteomes" id="UP000567885">
    <property type="component" value="Unassembled WGS sequence"/>
</dbReference>
<sequence length="295" mass="32442">MDQLLSHLQQFSLYPNIDTSHATPALIDFLNQYFLTKSLHNADEWIKVFDTSQIFYVDTVLGLHLDSESFEATTRAIVASWGVNAKSYPLRIIGDMDSAVVCFEDTPTMFGSELRGIAALNMEDGKVVRQVDYWDGRRTPLAETRTTDSRYLTDLGESAINRAPNSTLQGIVDGLNKALSTGNSSAAAALFDVDAVWEDRTTRTLIDGRSTIGRYLARASSSLPYGADVTVRHVVGSAQGGGYEWTGRPDAAGRHGMTALKLNDKRLITWMSSWWDASYASDDTMTALVVLAIEP</sequence>
<name>A0A8H5X3E3_FUSHE</name>
<dbReference type="SUPFAM" id="SSF54427">
    <property type="entry name" value="NTF2-like"/>
    <property type="match status" value="2"/>
</dbReference>
<dbReference type="InterPro" id="IPR032710">
    <property type="entry name" value="NTF2-like_dom_sf"/>
</dbReference>
<comment type="caution">
    <text evidence="1">The sequence shown here is derived from an EMBL/GenBank/DDBJ whole genome shotgun (WGS) entry which is preliminary data.</text>
</comment>
<evidence type="ECO:0000313" key="1">
    <source>
        <dbReference type="EMBL" id="KAF5679998.1"/>
    </source>
</evidence>